<dbReference type="InterPro" id="IPR025874">
    <property type="entry name" value="DZR"/>
</dbReference>
<protein>
    <submittedName>
        <fullName evidence="3">RNA polymerase subunit RPABC4/transcription elongation factor Spt4</fullName>
    </submittedName>
</protein>
<feature type="compositionally biased region" description="Basic and acidic residues" evidence="1">
    <location>
        <begin position="1"/>
        <end position="10"/>
    </location>
</feature>
<dbReference type="GO" id="GO:0003746">
    <property type="term" value="F:translation elongation factor activity"/>
    <property type="evidence" value="ECO:0007669"/>
    <property type="project" value="UniProtKB-KW"/>
</dbReference>
<evidence type="ECO:0000313" key="4">
    <source>
        <dbReference type="Proteomes" id="UP001225034"/>
    </source>
</evidence>
<keyword evidence="3" id="KW-0648">Protein biosynthesis</keyword>
<dbReference type="Pfam" id="PF12773">
    <property type="entry name" value="DZR"/>
    <property type="match status" value="1"/>
</dbReference>
<comment type="caution">
    <text evidence="3">The sequence shown here is derived from an EMBL/GenBank/DDBJ whole genome shotgun (WGS) entry which is preliminary data.</text>
</comment>
<keyword evidence="4" id="KW-1185">Reference proteome</keyword>
<evidence type="ECO:0000256" key="1">
    <source>
        <dbReference type="SAM" id="MobiDB-lite"/>
    </source>
</evidence>
<name>A0ABT9YGJ2_9BACI</name>
<keyword evidence="3" id="KW-0251">Elongation factor</keyword>
<feature type="region of interest" description="Disordered" evidence="1">
    <location>
        <begin position="1"/>
        <end position="28"/>
    </location>
</feature>
<dbReference type="RefSeq" id="WP_306981847.1">
    <property type="nucleotide sequence ID" value="NZ_JAUSUA010000002.1"/>
</dbReference>
<accession>A0ABT9YGJ2</accession>
<sequence length="168" mass="18097">MTTGWKDKVGEGLSKVQGGIDQGKQKFQTSQEMMKIKREIQGKSAEKAEVLLQLGQKAYEKLRAGALLDEDLQSLSSQIVAHDTFVYQKSKELSVLSEESKLGVVCTQCHKENDANASFCGGCGSELVVEEKVDPTALVACGTCSESMPETSNFCPCCGTAATHQNNV</sequence>
<dbReference type="EMBL" id="JAUSUA010000002">
    <property type="protein sequence ID" value="MDQ0206945.1"/>
    <property type="molecule type" value="Genomic_DNA"/>
</dbReference>
<reference evidence="3 4" key="1">
    <citation type="submission" date="2023-07" db="EMBL/GenBank/DDBJ databases">
        <title>Genomic Encyclopedia of Type Strains, Phase IV (KMG-IV): sequencing the most valuable type-strain genomes for metagenomic binning, comparative biology and taxonomic classification.</title>
        <authorList>
            <person name="Goeker M."/>
        </authorList>
    </citation>
    <scope>NUCLEOTIDE SEQUENCE [LARGE SCALE GENOMIC DNA]</scope>
    <source>
        <strain evidence="3 4">DSM 19154</strain>
    </source>
</reference>
<dbReference type="Proteomes" id="UP001225034">
    <property type="component" value="Unassembled WGS sequence"/>
</dbReference>
<organism evidence="3 4">
    <name type="scientific">Alkalicoccobacillus murimartini</name>
    <dbReference type="NCBI Taxonomy" id="171685"/>
    <lineage>
        <taxon>Bacteria</taxon>
        <taxon>Bacillati</taxon>
        <taxon>Bacillota</taxon>
        <taxon>Bacilli</taxon>
        <taxon>Bacillales</taxon>
        <taxon>Bacillaceae</taxon>
        <taxon>Alkalicoccobacillus</taxon>
    </lineage>
</organism>
<feature type="domain" description="DZANK-type" evidence="2">
    <location>
        <begin position="106"/>
        <end position="159"/>
    </location>
</feature>
<proteinExistence type="predicted"/>
<gene>
    <name evidence="3" type="ORF">J2S05_001744</name>
</gene>
<evidence type="ECO:0000313" key="3">
    <source>
        <dbReference type="EMBL" id="MDQ0206945.1"/>
    </source>
</evidence>
<evidence type="ECO:0000259" key="2">
    <source>
        <dbReference type="Pfam" id="PF12773"/>
    </source>
</evidence>